<keyword evidence="1" id="KW-0732">Signal</keyword>
<dbReference type="RefSeq" id="WP_192728919.1">
    <property type="nucleotide sequence ID" value="NZ_BAAAVL010000007.1"/>
</dbReference>
<feature type="chain" id="PRO_5045166455" evidence="1">
    <location>
        <begin position="31"/>
        <end position="175"/>
    </location>
</feature>
<evidence type="ECO:0000313" key="3">
    <source>
        <dbReference type="Proteomes" id="UP000620262"/>
    </source>
</evidence>
<dbReference type="PROSITE" id="PS51257">
    <property type="entry name" value="PROKAR_LIPOPROTEIN"/>
    <property type="match status" value="1"/>
</dbReference>
<protein>
    <submittedName>
        <fullName evidence="2">Uncharacterized protein</fullName>
    </submittedName>
</protein>
<gene>
    <name evidence="2" type="ORF">H4W29_002164</name>
</gene>
<comment type="caution">
    <text evidence="2">The sequence shown here is derived from an EMBL/GenBank/DDBJ whole genome shotgun (WGS) entry which is preliminary data.</text>
</comment>
<name>A0ABR9IPC0_RHIVS</name>
<organism evidence="2 3">
    <name type="scientific">Rhizobium viscosum</name>
    <name type="common">Arthrobacter viscosus</name>
    <dbReference type="NCBI Taxonomy" id="1673"/>
    <lineage>
        <taxon>Bacteria</taxon>
        <taxon>Pseudomonadati</taxon>
        <taxon>Pseudomonadota</taxon>
        <taxon>Alphaproteobacteria</taxon>
        <taxon>Hyphomicrobiales</taxon>
        <taxon>Rhizobiaceae</taxon>
        <taxon>Rhizobium/Agrobacterium group</taxon>
        <taxon>Rhizobium</taxon>
    </lineage>
</organism>
<dbReference type="Proteomes" id="UP000620262">
    <property type="component" value="Unassembled WGS sequence"/>
</dbReference>
<evidence type="ECO:0000313" key="2">
    <source>
        <dbReference type="EMBL" id="MBE1504983.1"/>
    </source>
</evidence>
<keyword evidence="3" id="KW-1185">Reference proteome</keyword>
<accession>A0ABR9IPC0</accession>
<feature type="signal peptide" evidence="1">
    <location>
        <begin position="1"/>
        <end position="30"/>
    </location>
</feature>
<sequence>MSGEHKATKRKGLAAIVIAALSCAPVSAIAAECKQASAIYGDRDGAYELRFSPTTSEAMTSTHQFKLSALKSPVVMNGYVMSSDDPERTMGMVMFNCPDGDVTGADLDACMVWQGFVYRASASGGLDNLRSGDSPAAEKIVFPGLGPAIRQSSAWGDGKAKVAPWDVLNFKGCAQ</sequence>
<proteinExistence type="predicted"/>
<evidence type="ECO:0000256" key="1">
    <source>
        <dbReference type="SAM" id="SignalP"/>
    </source>
</evidence>
<dbReference type="EMBL" id="JADBEC010000001">
    <property type="protein sequence ID" value="MBE1504983.1"/>
    <property type="molecule type" value="Genomic_DNA"/>
</dbReference>
<reference evidence="2 3" key="1">
    <citation type="submission" date="2020-10" db="EMBL/GenBank/DDBJ databases">
        <title>Sequencing the genomes of 1000 actinobacteria strains.</title>
        <authorList>
            <person name="Klenk H.-P."/>
        </authorList>
    </citation>
    <scope>NUCLEOTIDE SEQUENCE [LARGE SCALE GENOMIC DNA]</scope>
    <source>
        <strain evidence="2 3">DSM 7307</strain>
    </source>
</reference>